<evidence type="ECO:0000256" key="1">
    <source>
        <dbReference type="ARBA" id="ARBA00022723"/>
    </source>
</evidence>
<feature type="region of interest" description="Disordered" evidence="4">
    <location>
        <begin position="215"/>
        <end position="243"/>
    </location>
</feature>
<name>A0AA36BTZ0_OCTVU</name>
<evidence type="ECO:0000256" key="4">
    <source>
        <dbReference type="SAM" id="MobiDB-lite"/>
    </source>
</evidence>
<keyword evidence="2" id="KW-0863">Zinc-finger</keyword>
<dbReference type="GO" id="GO:0008270">
    <property type="term" value="F:zinc ion binding"/>
    <property type="evidence" value="ECO:0007669"/>
    <property type="project" value="UniProtKB-KW"/>
</dbReference>
<proteinExistence type="predicted"/>
<dbReference type="AlphaFoldDB" id="A0AA36BTZ0"/>
<dbReference type="SMART" id="SM00547">
    <property type="entry name" value="ZnF_RBZ"/>
    <property type="match status" value="2"/>
</dbReference>
<dbReference type="Gene3D" id="1.20.58.2190">
    <property type="match status" value="1"/>
</dbReference>
<dbReference type="PROSITE" id="PS01358">
    <property type="entry name" value="ZF_RANBP2_1"/>
    <property type="match status" value="1"/>
</dbReference>
<keyword evidence="7" id="KW-1185">Reference proteome</keyword>
<dbReference type="InterPro" id="IPR001876">
    <property type="entry name" value="Znf_RanBP2"/>
</dbReference>
<dbReference type="Gene3D" id="4.10.1060.10">
    <property type="entry name" value="Zinc finger, RanBP2-type"/>
    <property type="match status" value="1"/>
</dbReference>
<dbReference type="Proteomes" id="UP001162480">
    <property type="component" value="Chromosome 24"/>
</dbReference>
<keyword evidence="3" id="KW-0862">Zinc</keyword>
<evidence type="ECO:0000256" key="2">
    <source>
        <dbReference type="ARBA" id="ARBA00022771"/>
    </source>
</evidence>
<feature type="domain" description="RanBP2-type" evidence="5">
    <location>
        <begin position="433"/>
        <end position="452"/>
    </location>
</feature>
<sequence>MSLQQLHTTYQKYLKNPDSPASSHRDLVNVAQTLLIEDRPSKHFDNIIMDILIANVKSNSFDVEKALLALSYLELYATLLYRYPWKTEYWTITHHCGFYRTMLDPCLIGADKILEKFGYRTIHGESFQLNAKPDSACLLKMSVQCLLAYSEYKIVSKACESAQSTDYETALLMHLESGGSSKQLAEKLRSESNEVLSKSTESSLSSEYSRCLPESYHGNDTNSPSLVSKRAPPPYSSHTLGRSLSNSNKYENFDKYSYTVQHSPKILANSFYSCQQQEKFQIHKNKRPLCLQTDGCSDNEYLLHTSAQNCFSGASPMYEKHVSSPPYMATNNYVMDSSLATSPYKVESTYRDSAYGSSYDAPSLNIQSHSSNSRPRQPMEHSLGKTYDDYNGCSKAFERNTPSPQSPVADLTMDYQSKLNFSSNDSLSSENEWSCGKCTVKNPSSLSVCYLCETSRYAVSNMATTQQMNHKQSGERVCENCTLKNAVTARKCSACGHHFKGYHTSV</sequence>
<evidence type="ECO:0000313" key="6">
    <source>
        <dbReference type="EMBL" id="CAI9740325.1"/>
    </source>
</evidence>
<dbReference type="SUPFAM" id="SSF90209">
    <property type="entry name" value="Ran binding protein zinc finger-like"/>
    <property type="match status" value="1"/>
</dbReference>
<evidence type="ECO:0000313" key="7">
    <source>
        <dbReference type="Proteomes" id="UP001162480"/>
    </source>
</evidence>
<feature type="region of interest" description="Disordered" evidence="4">
    <location>
        <begin position="361"/>
        <end position="383"/>
    </location>
</feature>
<gene>
    <name evidence="6" type="ORF">OCTVUL_1B024980</name>
</gene>
<dbReference type="Pfam" id="PF00641">
    <property type="entry name" value="Zn_ribbon_RanBP"/>
    <property type="match status" value="1"/>
</dbReference>
<dbReference type="InterPro" id="IPR036443">
    <property type="entry name" value="Znf_RanBP2_sf"/>
</dbReference>
<feature type="compositionally biased region" description="Polar residues" evidence="4">
    <location>
        <begin position="364"/>
        <end position="375"/>
    </location>
</feature>
<reference evidence="6" key="1">
    <citation type="submission" date="2023-08" db="EMBL/GenBank/DDBJ databases">
        <authorList>
            <person name="Alioto T."/>
            <person name="Alioto T."/>
            <person name="Gomez Garrido J."/>
        </authorList>
    </citation>
    <scope>NUCLEOTIDE SEQUENCE</scope>
</reference>
<evidence type="ECO:0000259" key="5">
    <source>
        <dbReference type="PROSITE" id="PS01358"/>
    </source>
</evidence>
<keyword evidence="1" id="KW-0479">Metal-binding</keyword>
<accession>A0AA36BTZ0</accession>
<evidence type="ECO:0000256" key="3">
    <source>
        <dbReference type="ARBA" id="ARBA00022833"/>
    </source>
</evidence>
<organism evidence="6 7">
    <name type="scientific">Octopus vulgaris</name>
    <name type="common">Common octopus</name>
    <dbReference type="NCBI Taxonomy" id="6645"/>
    <lineage>
        <taxon>Eukaryota</taxon>
        <taxon>Metazoa</taxon>
        <taxon>Spiralia</taxon>
        <taxon>Lophotrochozoa</taxon>
        <taxon>Mollusca</taxon>
        <taxon>Cephalopoda</taxon>
        <taxon>Coleoidea</taxon>
        <taxon>Octopodiformes</taxon>
        <taxon>Octopoda</taxon>
        <taxon>Incirrata</taxon>
        <taxon>Octopodidae</taxon>
        <taxon>Octopus</taxon>
    </lineage>
</organism>
<protein>
    <submittedName>
        <fullName evidence="6">XP_029650640.1uncharacterized protein LOC115223998</fullName>
    </submittedName>
</protein>
<dbReference type="EMBL" id="OX597837">
    <property type="protein sequence ID" value="CAI9740325.1"/>
    <property type="molecule type" value="Genomic_DNA"/>
</dbReference>